<keyword evidence="2" id="KW-1185">Reference proteome</keyword>
<comment type="caution">
    <text evidence="1">The sequence shown here is derived from an EMBL/GenBank/DDBJ whole genome shotgun (WGS) entry which is preliminary data.</text>
</comment>
<evidence type="ECO:0008006" key="3">
    <source>
        <dbReference type="Google" id="ProtNLM"/>
    </source>
</evidence>
<dbReference type="RefSeq" id="WP_209875388.1">
    <property type="nucleotide sequence ID" value="NZ_JAGGLV010000011.1"/>
</dbReference>
<reference evidence="1 2" key="1">
    <citation type="submission" date="2021-03" db="EMBL/GenBank/DDBJ databases">
        <title>Genomic Encyclopedia of Type Strains, Phase IV (KMG-IV): sequencing the most valuable type-strain genomes for metagenomic binning, comparative biology and taxonomic classification.</title>
        <authorList>
            <person name="Goeker M."/>
        </authorList>
    </citation>
    <scope>NUCLEOTIDE SEQUENCE [LARGE SCALE GENOMIC DNA]</scope>
    <source>
        <strain evidence="1 2">DSM 101953</strain>
    </source>
</reference>
<dbReference type="Pfam" id="PF13289">
    <property type="entry name" value="SIR2_2"/>
    <property type="match status" value="1"/>
</dbReference>
<sequence length="281" mass="32835">MTMDELEMKLAVRHIVDGLLRKMKGFNSGGVFFFLGAGFSMRLPGEQLGVGSAKVIAKELAEQVGLEDEDNLLRLSEYIEVVRDKKALIGMVKEHIDNNYCIKESHKMMSEILKVMNEPRELLFSANYDTFIEDYYFSTYNKHIQTWHYNDEFSNDKTLYKIHGCINSESNIVLTSEDFYKVRTHDALMKRLFSIMRENTCVFIGFSLEDQDLLDLLFSIRALNENIGQQKHYIVIPDGGMNKYRLKYLKEKFNIEHIALGRDEILQRVLEDLKKKVMMRE</sequence>
<name>A0ABS4NTK5_9BACL</name>
<dbReference type="EMBL" id="JAGGLV010000011">
    <property type="protein sequence ID" value="MBP2113390.1"/>
    <property type="molecule type" value="Genomic_DNA"/>
</dbReference>
<gene>
    <name evidence="1" type="ORF">J2Z70_003550</name>
</gene>
<evidence type="ECO:0000313" key="2">
    <source>
        <dbReference type="Proteomes" id="UP000773462"/>
    </source>
</evidence>
<evidence type="ECO:0000313" key="1">
    <source>
        <dbReference type="EMBL" id="MBP2113390.1"/>
    </source>
</evidence>
<organism evidence="1 2">
    <name type="scientific">Paenibacillus silagei</name>
    <dbReference type="NCBI Taxonomy" id="1670801"/>
    <lineage>
        <taxon>Bacteria</taxon>
        <taxon>Bacillati</taxon>
        <taxon>Bacillota</taxon>
        <taxon>Bacilli</taxon>
        <taxon>Bacillales</taxon>
        <taxon>Paenibacillaceae</taxon>
        <taxon>Paenibacillus</taxon>
    </lineage>
</organism>
<dbReference type="Proteomes" id="UP000773462">
    <property type="component" value="Unassembled WGS sequence"/>
</dbReference>
<proteinExistence type="predicted"/>
<accession>A0ABS4NTK5</accession>
<protein>
    <recommendedName>
        <fullName evidence="3">SIR2-like domain-containing protein</fullName>
    </recommendedName>
</protein>